<dbReference type="EMBL" id="UOEU01000124">
    <property type="protein sequence ID" value="VAW30976.1"/>
    <property type="molecule type" value="Genomic_DNA"/>
</dbReference>
<evidence type="ECO:0000256" key="5">
    <source>
        <dbReference type="ARBA" id="ARBA00022741"/>
    </source>
</evidence>
<proteinExistence type="predicted"/>
<dbReference type="AlphaFoldDB" id="A0A3B0VG14"/>
<protein>
    <recommendedName>
        <fullName evidence="8">DDH domain-containing protein</fullName>
    </recommendedName>
</protein>
<keyword evidence="5" id="KW-0547">Nucleotide-binding</keyword>
<evidence type="ECO:0000256" key="6">
    <source>
        <dbReference type="ARBA" id="ARBA00022842"/>
    </source>
</evidence>
<feature type="domain" description="DDH" evidence="8">
    <location>
        <begin position="3"/>
        <end position="96"/>
    </location>
</feature>
<keyword evidence="6" id="KW-0460">Magnesium</keyword>
<accession>A0A3B0VG14</accession>
<reference evidence="9" key="1">
    <citation type="submission" date="2018-06" db="EMBL/GenBank/DDBJ databases">
        <authorList>
            <person name="Zhirakovskaya E."/>
        </authorList>
    </citation>
    <scope>NUCLEOTIDE SEQUENCE</scope>
</reference>
<dbReference type="GO" id="GO:0008033">
    <property type="term" value="P:tRNA processing"/>
    <property type="evidence" value="ECO:0007669"/>
    <property type="project" value="UniProtKB-KW"/>
</dbReference>
<dbReference type="GO" id="GO:0046872">
    <property type="term" value="F:metal ion binding"/>
    <property type="evidence" value="ECO:0007669"/>
    <property type="project" value="UniProtKB-KW"/>
</dbReference>
<keyword evidence="7" id="KW-0694">RNA-binding</keyword>
<evidence type="ECO:0000256" key="3">
    <source>
        <dbReference type="ARBA" id="ARBA00022695"/>
    </source>
</evidence>
<keyword evidence="4" id="KW-0479">Metal-binding</keyword>
<evidence type="ECO:0000256" key="7">
    <source>
        <dbReference type="ARBA" id="ARBA00022884"/>
    </source>
</evidence>
<evidence type="ECO:0000256" key="4">
    <source>
        <dbReference type="ARBA" id="ARBA00022723"/>
    </source>
</evidence>
<gene>
    <name evidence="9" type="ORF">MNBD_CHLOROFLEXI01-3454</name>
</gene>
<dbReference type="PANTHER" id="PTHR47788:SF1">
    <property type="entry name" value="A-ADDING TRNA NUCLEOTIDYLTRANSFERASE"/>
    <property type="match status" value="1"/>
</dbReference>
<keyword evidence="3" id="KW-0808">Transferase</keyword>
<dbReference type="Gene3D" id="3.90.1640.10">
    <property type="entry name" value="inorganic pyrophosphatase (n-terminal core)"/>
    <property type="match status" value="1"/>
</dbReference>
<dbReference type="GO" id="GO:0000166">
    <property type="term" value="F:nucleotide binding"/>
    <property type="evidence" value="ECO:0007669"/>
    <property type="project" value="UniProtKB-KW"/>
</dbReference>
<evidence type="ECO:0000256" key="2">
    <source>
        <dbReference type="ARBA" id="ARBA00022694"/>
    </source>
</evidence>
<evidence type="ECO:0000313" key="9">
    <source>
        <dbReference type="EMBL" id="VAW30976.1"/>
    </source>
</evidence>
<comment type="cofactor">
    <cofactor evidence="1">
        <name>Mg(2+)</name>
        <dbReference type="ChEBI" id="CHEBI:18420"/>
    </cofactor>
</comment>
<keyword evidence="3" id="KW-0548">Nucleotidyltransferase</keyword>
<name>A0A3B0VG14_9ZZZZ</name>
<dbReference type="GO" id="GO:0016779">
    <property type="term" value="F:nucleotidyltransferase activity"/>
    <property type="evidence" value="ECO:0007669"/>
    <property type="project" value="UniProtKB-KW"/>
</dbReference>
<dbReference type="PANTHER" id="PTHR47788">
    <property type="entry name" value="POLYA POLYMERASE"/>
    <property type="match status" value="1"/>
</dbReference>
<dbReference type="GO" id="GO:0003723">
    <property type="term" value="F:RNA binding"/>
    <property type="evidence" value="ECO:0007669"/>
    <property type="project" value="UniProtKB-KW"/>
</dbReference>
<evidence type="ECO:0000256" key="1">
    <source>
        <dbReference type="ARBA" id="ARBA00001946"/>
    </source>
</evidence>
<dbReference type="Pfam" id="PF01368">
    <property type="entry name" value="DHH"/>
    <property type="match status" value="1"/>
</dbReference>
<keyword evidence="2" id="KW-0819">tRNA processing</keyword>
<evidence type="ECO:0000259" key="8">
    <source>
        <dbReference type="Pfam" id="PF01368"/>
    </source>
</evidence>
<dbReference type="SUPFAM" id="SSF64182">
    <property type="entry name" value="DHH phosphoesterases"/>
    <property type="match status" value="1"/>
</dbReference>
<organism evidence="9">
    <name type="scientific">hydrothermal vent metagenome</name>
    <dbReference type="NCBI Taxonomy" id="652676"/>
    <lineage>
        <taxon>unclassified sequences</taxon>
        <taxon>metagenomes</taxon>
        <taxon>ecological metagenomes</taxon>
    </lineage>
</organism>
<dbReference type="InterPro" id="IPR038763">
    <property type="entry name" value="DHH_sf"/>
</dbReference>
<dbReference type="InterPro" id="IPR001667">
    <property type="entry name" value="DDH_dom"/>
</dbReference>
<sequence length="99" mass="11356">MRLILSHENADFDAVASQLAASKLNPDGVMLLSRRLNRNVAQFLTLYWDAFEFIRPSEWRKRRITEVLLVDTQSLNAVRGMVAKPTVQVIDHHTEQTPP</sequence>
<feature type="non-terminal residue" evidence="9">
    <location>
        <position position="99"/>
    </location>
</feature>
<dbReference type="InterPro" id="IPR052390">
    <property type="entry name" value="tRNA_nt/polyA_polymerase"/>
</dbReference>